<gene>
    <name evidence="1" type="ORF">GH714_031732</name>
</gene>
<comment type="caution">
    <text evidence="1">The sequence shown here is derived from an EMBL/GenBank/DDBJ whole genome shotgun (WGS) entry which is preliminary data.</text>
</comment>
<reference evidence="1 2" key="1">
    <citation type="journal article" date="2020" name="Mol. Plant">
        <title>The Chromosome-Based Rubber Tree Genome Provides New Insights into Spurge Genome Evolution and Rubber Biosynthesis.</title>
        <authorList>
            <person name="Liu J."/>
            <person name="Shi C."/>
            <person name="Shi C.C."/>
            <person name="Li W."/>
            <person name="Zhang Q.J."/>
            <person name="Zhang Y."/>
            <person name="Li K."/>
            <person name="Lu H.F."/>
            <person name="Shi C."/>
            <person name="Zhu S.T."/>
            <person name="Xiao Z.Y."/>
            <person name="Nan H."/>
            <person name="Yue Y."/>
            <person name="Zhu X.G."/>
            <person name="Wu Y."/>
            <person name="Hong X.N."/>
            <person name="Fan G.Y."/>
            <person name="Tong Y."/>
            <person name="Zhang D."/>
            <person name="Mao C.L."/>
            <person name="Liu Y.L."/>
            <person name="Hao S.J."/>
            <person name="Liu W.Q."/>
            <person name="Lv M.Q."/>
            <person name="Zhang H.B."/>
            <person name="Liu Y."/>
            <person name="Hu-Tang G.R."/>
            <person name="Wang J.P."/>
            <person name="Wang J.H."/>
            <person name="Sun Y.H."/>
            <person name="Ni S.B."/>
            <person name="Chen W.B."/>
            <person name="Zhang X.C."/>
            <person name="Jiao Y.N."/>
            <person name="Eichler E.E."/>
            <person name="Li G.H."/>
            <person name="Liu X."/>
            <person name="Gao L.Z."/>
        </authorList>
    </citation>
    <scope>NUCLEOTIDE SEQUENCE [LARGE SCALE GENOMIC DNA]</scope>
    <source>
        <strain evidence="2">cv. GT1</strain>
        <tissue evidence="1">Leaf</tissue>
    </source>
</reference>
<dbReference type="EMBL" id="JAAGAX010000009">
    <property type="protein sequence ID" value="KAF2304463.1"/>
    <property type="molecule type" value="Genomic_DNA"/>
</dbReference>
<accession>A0A6A6LWC0</accession>
<keyword evidence="2" id="KW-1185">Reference proteome</keyword>
<protein>
    <submittedName>
        <fullName evidence="1">Uncharacterized protein</fullName>
    </submittedName>
</protein>
<evidence type="ECO:0000313" key="2">
    <source>
        <dbReference type="Proteomes" id="UP000467840"/>
    </source>
</evidence>
<proteinExistence type="predicted"/>
<evidence type="ECO:0000313" key="1">
    <source>
        <dbReference type="EMBL" id="KAF2304463.1"/>
    </source>
</evidence>
<name>A0A6A6LWC0_HEVBR</name>
<organism evidence="1 2">
    <name type="scientific">Hevea brasiliensis</name>
    <name type="common">Para rubber tree</name>
    <name type="synonym">Siphonia brasiliensis</name>
    <dbReference type="NCBI Taxonomy" id="3981"/>
    <lineage>
        <taxon>Eukaryota</taxon>
        <taxon>Viridiplantae</taxon>
        <taxon>Streptophyta</taxon>
        <taxon>Embryophyta</taxon>
        <taxon>Tracheophyta</taxon>
        <taxon>Spermatophyta</taxon>
        <taxon>Magnoliopsida</taxon>
        <taxon>eudicotyledons</taxon>
        <taxon>Gunneridae</taxon>
        <taxon>Pentapetalae</taxon>
        <taxon>rosids</taxon>
        <taxon>fabids</taxon>
        <taxon>Malpighiales</taxon>
        <taxon>Euphorbiaceae</taxon>
        <taxon>Crotonoideae</taxon>
        <taxon>Micrandreae</taxon>
        <taxon>Hevea</taxon>
    </lineage>
</organism>
<dbReference type="AlphaFoldDB" id="A0A6A6LWC0"/>
<dbReference type="Proteomes" id="UP000467840">
    <property type="component" value="Chromosome 16"/>
</dbReference>
<sequence length="139" mass="15521">MVSTVGKFQTFEGMTTNRTQTAKSEGAKNNNATLELEVKEVKLANVISNDAPINQSIPENLDRYGISEAFDSCCYNICSNVSSLLFESFGIHIETDDRNIDSADLFEHMRQISVSVKSVSYVYKDLDKVVNLDRVAKEN</sequence>